<feature type="transmembrane region" description="Helical" evidence="5">
    <location>
        <begin position="183"/>
        <end position="202"/>
    </location>
</feature>
<evidence type="ECO:0000256" key="1">
    <source>
        <dbReference type="ARBA" id="ARBA00004141"/>
    </source>
</evidence>
<feature type="transmembrane region" description="Helical" evidence="5">
    <location>
        <begin position="151"/>
        <end position="177"/>
    </location>
</feature>
<dbReference type="InterPro" id="IPR002781">
    <property type="entry name" value="TM_pro_TauE-like"/>
</dbReference>
<dbReference type="Proteomes" id="UP000246352">
    <property type="component" value="Unassembled WGS sequence"/>
</dbReference>
<evidence type="ECO:0000256" key="2">
    <source>
        <dbReference type="ARBA" id="ARBA00022692"/>
    </source>
</evidence>
<comment type="subcellular location">
    <subcellularLocation>
        <location evidence="5">Cell membrane</location>
        <topology evidence="5">Multi-pass membrane protein</topology>
    </subcellularLocation>
    <subcellularLocation>
        <location evidence="1">Membrane</location>
        <topology evidence="1">Multi-pass membrane protein</topology>
    </subcellularLocation>
</comment>
<evidence type="ECO:0000313" key="6">
    <source>
        <dbReference type="EMBL" id="PWW00471.1"/>
    </source>
</evidence>
<feature type="transmembrane region" description="Helical" evidence="5">
    <location>
        <begin position="12"/>
        <end position="38"/>
    </location>
</feature>
<feature type="transmembrane region" description="Helical" evidence="5">
    <location>
        <begin position="58"/>
        <end position="81"/>
    </location>
</feature>
<dbReference type="GO" id="GO:0005886">
    <property type="term" value="C:plasma membrane"/>
    <property type="evidence" value="ECO:0007669"/>
    <property type="project" value="UniProtKB-SubCell"/>
</dbReference>
<feature type="transmembrane region" description="Helical" evidence="5">
    <location>
        <begin position="88"/>
        <end position="109"/>
    </location>
</feature>
<reference evidence="6 7" key="1">
    <citation type="submission" date="2018-05" db="EMBL/GenBank/DDBJ databases">
        <title>Genomic Encyclopedia of Type Strains, Phase IV (KMG-IV): sequencing the most valuable type-strain genomes for metagenomic binning, comparative biology and taxonomic classification.</title>
        <authorList>
            <person name="Goeker M."/>
        </authorList>
    </citation>
    <scope>NUCLEOTIDE SEQUENCE [LARGE SCALE GENOMIC DNA]</scope>
    <source>
        <strain evidence="6 7">DSM 16791</strain>
    </source>
</reference>
<gene>
    <name evidence="6" type="ORF">DFR52_103678</name>
</gene>
<keyword evidence="4 5" id="KW-0472">Membrane</keyword>
<evidence type="ECO:0000256" key="4">
    <source>
        <dbReference type="ARBA" id="ARBA00023136"/>
    </source>
</evidence>
<dbReference type="Pfam" id="PF01925">
    <property type="entry name" value="TauE"/>
    <property type="match status" value="1"/>
</dbReference>
<comment type="similarity">
    <text evidence="5">Belongs to the 4-toluene sulfonate uptake permease (TSUP) (TC 2.A.102) family.</text>
</comment>
<keyword evidence="7" id="KW-1185">Reference proteome</keyword>
<proteinExistence type="inferred from homology"/>
<evidence type="ECO:0000313" key="7">
    <source>
        <dbReference type="Proteomes" id="UP000246352"/>
    </source>
</evidence>
<sequence>MLVSFFTSALTIAAGIGGGLALLAIMTYLVPIAALIPVHGMVQLGSNIGRATLLRSHIAWPCVLAFLAGGIPGAWFGGLAVGWVDESVMTLTLGLFILGLTWTPLPAMAGISTPGYVLTGAVTSFLTMIFGATGPFNAVVLSKAFASRMRLAATLAAIMSVQHLLKFAAFSLIGFAYGPWLPLIALMIITGLAGTWVGRFALIRTSERSFRFVFSVCLSLLALDLIRRGVAGMPHA</sequence>
<dbReference type="RefSeq" id="WP_245415345.1">
    <property type="nucleotide sequence ID" value="NZ_QGTR01000003.1"/>
</dbReference>
<keyword evidence="5" id="KW-1003">Cell membrane</keyword>
<feature type="transmembrane region" description="Helical" evidence="5">
    <location>
        <begin position="209"/>
        <end position="226"/>
    </location>
</feature>
<comment type="caution">
    <text evidence="6">The sequence shown here is derived from an EMBL/GenBank/DDBJ whole genome shotgun (WGS) entry which is preliminary data.</text>
</comment>
<keyword evidence="3 5" id="KW-1133">Transmembrane helix</keyword>
<keyword evidence="2 5" id="KW-0812">Transmembrane</keyword>
<feature type="transmembrane region" description="Helical" evidence="5">
    <location>
        <begin position="115"/>
        <end position="139"/>
    </location>
</feature>
<protein>
    <recommendedName>
        <fullName evidence="5">Probable membrane transporter protein</fullName>
    </recommendedName>
</protein>
<organism evidence="6 7">
    <name type="scientific">Hoeflea marina</name>
    <dbReference type="NCBI Taxonomy" id="274592"/>
    <lineage>
        <taxon>Bacteria</taxon>
        <taxon>Pseudomonadati</taxon>
        <taxon>Pseudomonadota</taxon>
        <taxon>Alphaproteobacteria</taxon>
        <taxon>Hyphomicrobiales</taxon>
        <taxon>Rhizobiaceae</taxon>
        <taxon>Hoeflea</taxon>
    </lineage>
</organism>
<evidence type="ECO:0000256" key="5">
    <source>
        <dbReference type="RuleBase" id="RU363041"/>
    </source>
</evidence>
<dbReference type="AlphaFoldDB" id="A0A317PPV5"/>
<evidence type="ECO:0000256" key="3">
    <source>
        <dbReference type="ARBA" id="ARBA00022989"/>
    </source>
</evidence>
<accession>A0A317PPV5</accession>
<dbReference type="EMBL" id="QGTR01000003">
    <property type="protein sequence ID" value="PWW00471.1"/>
    <property type="molecule type" value="Genomic_DNA"/>
</dbReference>
<name>A0A317PPV5_9HYPH</name>